<organism evidence="1">
    <name type="scientific">viral metagenome</name>
    <dbReference type="NCBI Taxonomy" id="1070528"/>
    <lineage>
        <taxon>unclassified sequences</taxon>
        <taxon>metagenomes</taxon>
        <taxon>organismal metagenomes</taxon>
    </lineage>
</organism>
<dbReference type="AlphaFoldDB" id="A0A6M3M126"/>
<evidence type="ECO:0000313" key="1">
    <source>
        <dbReference type="EMBL" id="QJA99472.1"/>
    </source>
</evidence>
<accession>A0A6M3M126</accession>
<name>A0A6M3M126_9ZZZZ</name>
<dbReference type="EMBL" id="MT143652">
    <property type="protein sequence ID" value="QJA99472.1"/>
    <property type="molecule type" value="Genomic_DNA"/>
</dbReference>
<sequence>MHTDNPHRSLTMNNSKPTVIALLRNTAQIYVGQSRFSDKPVFLVEAKSENHVYELRGDATTDDHYAALVAEFGDIISKPGPDAQLNSIEFNTGRQYTPEGQTLEAWVVAIDQSIPEWPVKVVYFKDRSRMIDGLVRVSSLTEKNVMEAYDHGRYEPA</sequence>
<reference evidence="1" key="1">
    <citation type="submission" date="2020-03" db="EMBL/GenBank/DDBJ databases">
        <title>The deep terrestrial virosphere.</title>
        <authorList>
            <person name="Holmfeldt K."/>
            <person name="Nilsson E."/>
            <person name="Simone D."/>
            <person name="Lopez-Fernandez M."/>
            <person name="Wu X."/>
            <person name="de Brujin I."/>
            <person name="Lundin D."/>
            <person name="Andersson A."/>
            <person name="Bertilsson S."/>
            <person name="Dopson M."/>
        </authorList>
    </citation>
    <scope>NUCLEOTIDE SEQUENCE</scope>
    <source>
        <strain evidence="1">MM171A00992</strain>
    </source>
</reference>
<gene>
    <name evidence="1" type="ORF">MM171A00992_0017</name>
</gene>
<proteinExistence type="predicted"/>
<protein>
    <submittedName>
        <fullName evidence="1">Uncharacterized protein</fullName>
    </submittedName>
</protein>